<dbReference type="GeneID" id="35603860"/>
<name>A0A2D3VIK7_9PEZI</name>
<gene>
    <name evidence="1" type="ORF">RCC_08779</name>
</gene>
<dbReference type="RefSeq" id="XP_023629793.1">
    <property type="nucleotide sequence ID" value="XM_023774025.1"/>
</dbReference>
<accession>A0A2D3VIK7</accession>
<reference evidence="1 2" key="1">
    <citation type="submission" date="2016-03" db="EMBL/GenBank/DDBJ databases">
        <authorList>
            <person name="Ploux O."/>
        </authorList>
    </citation>
    <scope>NUCLEOTIDE SEQUENCE [LARGE SCALE GENOMIC DNA]</scope>
    <source>
        <strain evidence="1 2">URUG2</strain>
    </source>
</reference>
<evidence type="ECO:0000313" key="2">
    <source>
        <dbReference type="Proteomes" id="UP000225277"/>
    </source>
</evidence>
<dbReference type="AlphaFoldDB" id="A0A2D3VIK7"/>
<dbReference type="Proteomes" id="UP000225277">
    <property type="component" value="Unassembled WGS sequence"/>
</dbReference>
<evidence type="ECO:0000313" key="1">
    <source>
        <dbReference type="EMBL" id="CZT23069.1"/>
    </source>
</evidence>
<keyword evidence="2" id="KW-1185">Reference proteome</keyword>
<sequence>MDEDLDGSALGVIVPSSTVNGYTSNFAEWLNPNDEESNPERVTLVRKSCSLDGKGGTNEGIVHATPPTIAASLMEAVSAMDPDGIRTSTTIVLFTFQSFHTKVLSKKQRVNVKNGNSKQAEKETRNDIFMEPIDAARSDLEEIFRYADSEEEVDSPIGCKRRRGKGISRQFLKCRQVPRRLISRPTLTAVRFTAQSLPMTRPIRIVPLLGRACSTRRILGQRWSAGVIVGNSTGAGRSWSLPRIGFRRRTSRLSVSTTKPSDAMSLEPA</sequence>
<dbReference type="EMBL" id="FJUY01000015">
    <property type="protein sequence ID" value="CZT23069.1"/>
    <property type="molecule type" value="Genomic_DNA"/>
</dbReference>
<proteinExistence type="predicted"/>
<protein>
    <submittedName>
        <fullName evidence="1">Uncharacterized protein</fullName>
    </submittedName>
</protein>
<organism evidence="1 2">
    <name type="scientific">Ramularia collo-cygni</name>
    <dbReference type="NCBI Taxonomy" id="112498"/>
    <lineage>
        <taxon>Eukaryota</taxon>
        <taxon>Fungi</taxon>
        <taxon>Dikarya</taxon>
        <taxon>Ascomycota</taxon>
        <taxon>Pezizomycotina</taxon>
        <taxon>Dothideomycetes</taxon>
        <taxon>Dothideomycetidae</taxon>
        <taxon>Mycosphaerellales</taxon>
        <taxon>Mycosphaerellaceae</taxon>
        <taxon>Ramularia</taxon>
    </lineage>
</organism>